<dbReference type="SUPFAM" id="SSF89946">
    <property type="entry name" value="Hypothetical protein VC0424"/>
    <property type="match status" value="1"/>
</dbReference>
<evidence type="ECO:0000256" key="1">
    <source>
        <dbReference type="ARBA" id="ARBA00022490"/>
    </source>
</evidence>
<sequence length="115" mass="13015">MNQELLEWQEETAEIIAELMEDGSNPDADYPIEHHFAAVDFDSLEKLAVDLFKAGFEVEDAEEVELDDGATVFCFDATKEGSLDVERITTEIATLLPLCKKYHVDYDGWGTYFAE</sequence>
<evidence type="ECO:0000313" key="5">
    <source>
        <dbReference type="Proteomes" id="UP000585721"/>
    </source>
</evidence>
<name>A0A841GPE9_9GAMM</name>
<dbReference type="RefSeq" id="WP_188027454.1">
    <property type="nucleotide sequence ID" value="NZ_JACHGR010000009.1"/>
</dbReference>
<dbReference type="GO" id="GO:0019899">
    <property type="term" value="F:enzyme binding"/>
    <property type="evidence" value="ECO:0007669"/>
    <property type="project" value="UniProtKB-UniRule"/>
</dbReference>
<comment type="caution">
    <text evidence="4">The sequence shown here is derived from an EMBL/GenBank/DDBJ whole genome shotgun (WGS) entry which is preliminary data.</text>
</comment>
<gene>
    <name evidence="2" type="primary">rraB</name>
    <name evidence="4" type="ORF">HNR75_002679</name>
</gene>
<evidence type="ECO:0000256" key="2">
    <source>
        <dbReference type="HAMAP-Rule" id="MF_01888"/>
    </source>
</evidence>
<dbReference type="NCBIfam" id="NF008393">
    <property type="entry name" value="PRK11191.1"/>
    <property type="match status" value="1"/>
</dbReference>
<comment type="similarity">
    <text evidence="2">Belongs to the RraB family.</text>
</comment>
<dbReference type="InterPro" id="IPR036701">
    <property type="entry name" value="RraB-like_sf"/>
</dbReference>
<dbReference type="GO" id="GO:0005737">
    <property type="term" value="C:cytoplasm"/>
    <property type="evidence" value="ECO:0007669"/>
    <property type="project" value="UniProtKB-SubCell"/>
</dbReference>
<comment type="subcellular location">
    <subcellularLocation>
        <location evidence="2">Cytoplasm</location>
    </subcellularLocation>
</comment>
<keyword evidence="5" id="KW-1185">Reference proteome</keyword>
<dbReference type="HAMAP" id="MF_01888">
    <property type="entry name" value="RraB"/>
    <property type="match status" value="1"/>
</dbReference>
<accession>A0A841GPE9</accession>
<reference evidence="4 5" key="1">
    <citation type="submission" date="2020-08" db="EMBL/GenBank/DDBJ databases">
        <title>Genomic Encyclopedia of Type Strains, Phase IV (KMG-IV): sequencing the most valuable type-strain genomes for metagenomic binning, comparative biology and taxonomic classification.</title>
        <authorList>
            <person name="Goeker M."/>
        </authorList>
    </citation>
    <scope>NUCLEOTIDE SEQUENCE [LARGE SCALE GENOMIC DNA]</scope>
    <source>
        <strain evidence="4 5">DSM 22975</strain>
    </source>
</reference>
<evidence type="ECO:0000313" key="4">
    <source>
        <dbReference type="EMBL" id="MBB6056740.1"/>
    </source>
</evidence>
<dbReference type="Gene3D" id="3.30.70.970">
    <property type="entry name" value="RraB-like"/>
    <property type="match status" value="1"/>
</dbReference>
<proteinExistence type="inferred from homology"/>
<dbReference type="AlphaFoldDB" id="A0A841GPE9"/>
<dbReference type="PIRSF" id="PIRSF018193">
    <property type="entry name" value="UCP018193"/>
    <property type="match status" value="1"/>
</dbReference>
<dbReference type="EMBL" id="JACHGR010000009">
    <property type="protein sequence ID" value="MBB6056740.1"/>
    <property type="molecule type" value="Genomic_DNA"/>
</dbReference>
<keyword evidence="1 2" id="KW-0963">Cytoplasm</keyword>
<dbReference type="InterPro" id="IPR016716">
    <property type="entry name" value="RraB"/>
</dbReference>
<dbReference type="Proteomes" id="UP000585721">
    <property type="component" value="Unassembled WGS sequence"/>
</dbReference>
<dbReference type="Pfam" id="PF06877">
    <property type="entry name" value="RraB"/>
    <property type="match status" value="1"/>
</dbReference>
<dbReference type="InterPro" id="IPR009671">
    <property type="entry name" value="RraB_dom"/>
</dbReference>
<comment type="subunit">
    <text evidence="2">Interacts with the C-terminal region of Rne.</text>
</comment>
<dbReference type="GO" id="GO:0060698">
    <property type="term" value="F:endoribonuclease inhibitor activity"/>
    <property type="evidence" value="ECO:0007669"/>
    <property type="project" value="UniProtKB-UniRule"/>
</dbReference>
<feature type="domain" description="Regulator of ribonuclease activity B" evidence="3">
    <location>
        <begin position="9"/>
        <end position="111"/>
    </location>
</feature>
<evidence type="ECO:0000259" key="3">
    <source>
        <dbReference type="Pfam" id="PF06877"/>
    </source>
</evidence>
<organism evidence="4 5">
    <name type="scientific">Tolumonas osonensis</name>
    <dbReference type="NCBI Taxonomy" id="675874"/>
    <lineage>
        <taxon>Bacteria</taxon>
        <taxon>Pseudomonadati</taxon>
        <taxon>Pseudomonadota</taxon>
        <taxon>Gammaproteobacteria</taxon>
        <taxon>Aeromonadales</taxon>
        <taxon>Aeromonadaceae</taxon>
        <taxon>Tolumonas</taxon>
    </lineage>
</organism>
<protein>
    <recommendedName>
        <fullName evidence="2">Regulator of ribonuclease activity B</fullName>
    </recommendedName>
</protein>
<comment type="function">
    <text evidence="2">Globally modulates RNA abundance by binding to RNase E (Rne) and regulating its endonucleolytic activity. Can modulate Rne action in a substrate-dependent manner by altering the composition of the degradosome.</text>
</comment>